<feature type="region of interest" description="Disordered" evidence="6">
    <location>
        <begin position="53"/>
        <end position="107"/>
    </location>
</feature>
<sequence>MILDDDAFEARLRDERALESGADDAWATYASAEREWSATGPLGDEAHRARVWAASERRRRARDDAGRARGDAGRRRATSRRDARDDDSRGSETKRANGTMKMTRGDADATTGATTIDAYRRAWRRLERARAKKSPARAMRAKDFPFVDDALTSRAATLRDFLTSDAPRGDARARLREELVRWHPDKFSKYLDLAREEDLGEIRDRVNATSRAVRDAFKASAAAAAARPR</sequence>
<keyword evidence="5" id="KW-0539">Nucleus</keyword>
<evidence type="ECO:0000256" key="6">
    <source>
        <dbReference type="SAM" id="MobiDB-lite"/>
    </source>
</evidence>
<reference evidence="7" key="1">
    <citation type="submission" date="2021-01" db="EMBL/GenBank/DDBJ databases">
        <authorList>
            <person name="Corre E."/>
            <person name="Pelletier E."/>
            <person name="Niang G."/>
            <person name="Scheremetjew M."/>
            <person name="Finn R."/>
            <person name="Kale V."/>
            <person name="Holt S."/>
            <person name="Cochrane G."/>
            <person name="Meng A."/>
            <person name="Brown T."/>
            <person name="Cohen L."/>
        </authorList>
    </citation>
    <scope>NUCLEOTIDE SEQUENCE</scope>
    <source>
        <strain evidence="7">Clade-A-BCC118000</strain>
    </source>
</reference>
<dbReference type="GO" id="GO:0005634">
    <property type="term" value="C:nucleus"/>
    <property type="evidence" value="ECO:0007669"/>
    <property type="project" value="UniProtKB-SubCell"/>
</dbReference>
<feature type="compositionally biased region" description="Basic and acidic residues" evidence="6">
    <location>
        <begin position="61"/>
        <end position="95"/>
    </location>
</feature>
<evidence type="ECO:0000256" key="1">
    <source>
        <dbReference type="ARBA" id="ARBA00004123"/>
    </source>
</evidence>
<organism evidence="7">
    <name type="scientific">Ostreococcus sp. 'lucimarinus'</name>
    <dbReference type="NCBI Taxonomy" id="242159"/>
    <lineage>
        <taxon>Eukaryota</taxon>
        <taxon>Viridiplantae</taxon>
        <taxon>Chlorophyta</taxon>
        <taxon>Mamiellophyceae</taxon>
        <taxon>Mamiellales</taxon>
        <taxon>Bathycoccaceae</taxon>
        <taxon>Ostreococcus</taxon>
    </lineage>
</organism>
<keyword evidence="4" id="KW-0040">ANK repeat</keyword>
<dbReference type="InterPro" id="IPR038753">
    <property type="entry name" value="NFKBIL1"/>
</dbReference>
<dbReference type="GO" id="GO:0043124">
    <property type="term" value="P:negative regulation of canonical NF-kappaB signal transduction"/>
    <property type="evidence" value="ECO:0007669"/>
    <property type="project" value="InterPro"/>
</dbReference>
<dbReference type="EMBL" id="HBDX01002517">
    <property type="protein sequence ID" value="CAD8221444.1"/>
    <property type="molecule type" value="Transcribed_RNA"/>
</dbReference>
<evidence type="ECO:0000256" key="4">
    <source>
        <dbReference type="ARBA" id="ARBA00023043"/>
    </source>
</evidence>
<proteinExistence type="predicted"/>
<evidence type="ECO:0000313" key="7">
    <source>
        <dbReference type="EMBL" id="CAD8221444.1"/>
    </source>
</evidence>
<evidence type="ECO:0000256" key="5">
    <source>
        <dbReference type="ARBA" id="ARBA00023242"/>
    </source>
</evidence>
<dbReference type="AlphaFoldDB" id="A0A7R9T120"/>
<keyword evidence="3" id="KW-0677">Repeat</keyword>
<gene>
    <name evidence="7" type="ORF">OLUC0939_LOCUS2164</name>
</gene>
<name>A0A7R9T120_9CHLO</name>
<accession>A0A7R9T120</accession>
<dbReference type="PANTHER" id="PTHR15263">
    <property type="entry name" value="I-KAPPA-B-LIKE PROTEIN IKBL"/>
    <property type="match status" value="1"/>
</dbReference>
<dbReference type="PANTHER" id="PTHR15263:SF1">
    <property type="entry name" value="NF-KAPPA-B INHIBITOR-LIKE PROTEIN 1"/>
    <property type="match status" value="1"/>
</dbReference>
<evidence type="ECO:0008006" key="8">
    <source>
        <dbReference type="Google" id="ProtNLM"/>
    </source>
</evidence>
<comment type="subcellular location">
    <subcellularLocation>
        <location evidence="1">Nucleus</location>
    </subcellularLocation>
</comment>
<evidence type="ECO:0000256" key="2">
    <source>
        <dbReference type="ARBA" id="ARBA00022553"/>
    </source>
</evidence>
<protein>
    <recommendedName>
        <fullName evidence="8">NF-kappa-B inhibitor-like protein 1</fullName>
    </recommendedName>
</protein>
<evidence type="ECO:0000256" key="3">
    <source>
        <dbReference type="ARBA" id="ARBA00022737"/>
    </source>
</evidence>
<keyword evidence="2" id="KW-0597">Phosphoprotein</keyword>